<dbReference type="SMART" id="SM00881">
    <property type="entry name" value="CoA_binding"/>
    <property type="match status" value="1"/>
</dbReference>
<comment type="caution">
    <text evidence="2">The sequence shown here is derived from an EMBL/GenBank/DDBJ whole genome shotgun (WGS) entry which is preliminary data.</text>
</comment>
<accession>A0AAD6VGA8</accession>
<evidence type="ECO:0000259" key="1">
    <source>
        <dbReference type="SMART" id="SM00881"/>
    </source>
</evidence>
<evidence type="ECO:0000313" key="3">
    <source>
        <dbReference type="Proteomes" id="UP001219525"/>
    </source>
</evidence>
<feature type="non-terminal residue" evidence="2">
    <location>
        <position position="104"/>
    </location>
</feature>
<dbReference type="EMBL" id="JARJCW010000024">
    <property type="protein sequence ID" value="KAJ7212187.1"/>
    <property type="molecule type" value="Genomic_DNA"/>
</dbReference>
<feature type="non-terminal residue" evidence="2">
    <location>
        <position position="1"/>
    </location>
</feature>
<dbReference type="InterPro" id="IPR003781">
    <property type="entry name" value="CoA-bd"/>
</dbReference>
<dbReference type="SUPFAM" id="SSF51735">
    <property type="entry name" value="NAD(P)-binding Rossmann-fold domains"/>
    <property type="match status" value="1"/>
</dbReference>
<protein>
    <submittedName>
        <fullName evidence="2">CoA-binding protein</fullName>
    </submittedName>
</protein>
<dbReference type="PANTHER" id="PTHR33303">
    <property type="entry name" value="CYTOPLASMIC PROTEIN-RELATED"/>
    <property type="match status" value="1"/>
</dbReference>
<keyword evidence="3" id="KW-1185">Reference proteome</keyword>
<evidence type="ECO:0000313" key="2">
    <source>
        <dbReference type="EMBL" id="KAJ7212187.1"/>
    </source>
</evidence>
<sequence length="104" mass="11179">FLTAPTFAVVGASSSASKGGAKVFKWLLDHHKDPVPVNNHEAEVQGIKCLQTLSQLPDPTHTAVCIVVHPEMTLDILKQAKALGILALWLQPGAEDDTVVNFIQ</sequence>
<dbReference type="PANTHER" id="PTHR33303:SF2">
    <property type="entry name" value="COA-BINDING DOMAIN-CONTAINING PROTEIN"/>
    <property type="match status" value="1"/>
</dbReference>
<feature type="domain" description="CoA-binding" evidence="1">
    <location>
        <begin position="1"/>
        <end position="94"/>
    </location>
</feature>
<dbReference type="Pfam" id="PF13380">
    <property type="entry name" value="CoA_binding_2"/>
    <property type="match status" value="1"/>
</dbReference>
<dbReference type="AlphaFoldDB" id="A0AAD6VGA8"/>
<organism evidence="2 3">
    <name type="scientific">Mycena pura</name>
    <dbReference type="NCBI Taxonomy" id="153505"/>
    <lineage>
        <taxon>Eukaryota</taxon>
        <taxon>Fungi</taxon>
        <taxon>Dikarya</taxon>
        <taxon>Basidiomycota</taxon>
        <taxon>Agaricomycotina</taxon>
        <taxon>Agaricomycetes</taxon>
        <taxon>Agaricomycetidae</taxon>
        <taxon>Agaricales</taxon>
        <taxon>Marasmiineae</taxon>
        <taxon>Mycenaceae</taxon>
        <taxon>Mycena</taxon>
    </lineage>
</organism>
<dbReference type="InterPro" id="IPR036291">
    <property type="entry name" value="NAD(P)-bd_dom_sf"/>
</dbReference>
<dbReference type="Proteomes" id="UP001219525">
    <property type="component" value="Unassembled WGS sequence"/>
</dbReference>
<reference evidence="2" key="1">
    <citation type="submission" date="2023-03" db="EMBL/GenBank/DDBJ databases">
        <title>Massive genome expansion in bonnet fungi (Mycena s.s.) driven by repeated elements and novel gene families across ecological guilds.</title>
        <authorList>
            <consortium name="Lawrence Berkeley National Laboratory"/>
            <person name="Harder C.B."/>
            <person name="Miyauchi S."/>
            <person name="Viragh M."/>
            <person name="Kuo A."/>
            <person name="Thoen E."/>
            <person name="Andreopoulos B."/>
            <person name="Lu D."/>
            <person name="Skrede I."/>
            <person name="Drula E."/>
            <person name="Henrissat B."/>
            <person name="Morin E."/>
            <person name="Kohler A."/>
            <person name="Barry K."/>
            <person name="LaButti K."/>
            <person name="Morin E."/>
            <person name="Salamov A."/>
            <person name="Lipzen A."/>
            <person name="Mereny Z."/>
            <person name="Hegedus B."/>
            <person name="Baldrian P."/>
            <person name="Stursova M."/>
            <person name="Weitz H."/>
            <person name="Taylor A."/>
            <person name="Grigoriev I.V."/>
            <person name="Nagy L.G."/>
            <person name="Martin F."/>
            <person name="Kauserud H."/>
        </authorList>
    </citation>
    <scope>NUCLEOTIDE SEQUENCE</scope>
    <source>
        <strain evidence="2">9144</strain>
    </source>
</reference>
<gene>
    <name evidence="2" type="ORF">GGX14DRAFT_300033</name>
</gene>
<dbReference type="Gene3D" id="3.40.50.720">
    <property type="entry name" value="NAD(P)-binding Rossmann-like Domain"/>
    <property type="match status" value="1"/>
</dbReference>
<proteinExistence type="predicted"/>
<name>A0AAD6VGA8_9AGAR</name>